<name>A0A917HJD0_9BACI</name>
<sequence>MGMPVIELEKNDEIPKLSRNYTVFRFIGGNLISFFGDQIYLIAIPLIVLAITGSPLSMGIAAALERLPVLLQPITGILSDRFNRKNLLLLCDFGRSLIVGLIGGLFIMEQLEMWQLYSGALLIGLLSQIYNTSQFASVPSLVRRKDLHVVNSINTGIFNTAVLIAPGLGGIIISLYNPGYALLVNSLSFLISFLAILSITITISPLKKDKRNVVGDIKEGFQFVINTKPILFTNLAMLASAFGTTLFLTMMVFHLKDTIQLTTNQIGWLLSIGGIGAICGALVTNFLRKRFSYQRILFLASFAGGTSIVLFSFANTYEALVLLNAMGTVAAAMMNPCIVTIRQTLTPDYLLGRVQATSRFMTGILLPFAAFLAGITAGVFGTNTTILIGGVIACIASFGYLHISLTRVE</sequence>
<feature type="transmembrane region" description="Helical" evidence="7">
    <location>
        <begin position="360"/>
        <end position="380"/>
    </location>
</feature>
<keyword evidence="4 7" id="KW-0812">Transmembrane</keyword>
<dbReference type="InterPro" id="IPR036259">
    <property type="entry name" value="MFS_trans_sf"/>
</dbReference>
<dbReference type="InterPro" id="IPR010290">
    <property type="entry name" value="TM_effector"/>
</dbReference>
<evidence type="ECO:0000256" key="2">
    <source>
        <dbReference type="ARBA" id="ARBA00022448"/>
    </source>
</evidence>
<keyword evidence="2" id="KW-0813">Transport</keyword>
<feature type="transmembrane region" description="Helical" evidence="7">
    <location>
        <begin position="320"/>
        <end position="339"/>
    </location>
</feature>
<dbReference type="Pfam" id="PF05977">
    <property type="entry name" value="MFS_3"/>
    <property type="match status" value="1"/>
</dbReference>
<keyword evidence="3" id="KW-1003">Cell membrane</keyword>
<evidence type="ECO:0000259" key="8">
    <source>
        <dbReference type="PROSITE" id="PS50850"/>
    </source>
</evidence>
<feature type="transmembrane region" description="Helical" evidence="7">
    <location>
        <begin position="39"/>
        <end position="64"/>
    </location>
</feature>
<feature type="transmembrane region" description="Helical" evidence="7">
    <location>
        <begin position="265"/>
        <end position="284"/>
    </location>
</feature>
<dbReference type="GO" id="GO:0022857">
    <property type="term" value="F:transmembrane transporter activity"/>
    <property type="evidence" value="ECO:0007669"/>
    <property type="project" value="InterPro"/>
</dbReference>
<evidence type="ECO:0000313" key="10">
    <source>
        <dbReference type="Proteomes" id="UP000622860"/>
    </source>
</evidence>
<evidence type="ECO:0000313" key="9">
    <source>
        <dbReference type="EMBL" id="GGG80845.1"/>
    </source>
</evidence>
<feature type="transmembrane region" description="Helical" evidence="7">
    <location>
        <begin position="182"/>
        <end position="203"/>
    </location>
</feature>
<dbReference type="SUPFAM" id="SSF103473">
    <property type="entry name" value="MFS general substrate transporter"/>
    <property type="match status" value="1"/>
</dbReference>
<dbReference type="InterPro" id="IPR020846">
    <property type="entry name" value="MFS_dom"/>
</dbReference>
<reference evidence="9" key="2">
    <citation type="submission" date="2020-09" db="EMBL/GenBank/DDBJ databases">
        <authorList>
            <person name="Sun Q."/>
            <person name="Zhou Y."/>
        </authorList>
    </citation>
    <scope>NUCLEOTIDE SEQUENCE</scope>
    <source>
        <strain evidence="9">CGMCC 1.12754</strain>
    </source>
</reference>
<dbReference type="EMBL" id="BMFR01000012">
    <property type="protein sequence ID" value="GGG80845.1"/>
    <property type="molecule type" value="Genomic_DNA"/>
</dbReference>
<evidence type="ECO:0000256" key="3">
    <source>
        <dbReference type="ARBA" id="ARBA00022475"/>
    </source>
</evidence>
<feature type="transmembrane region" description="Helical" evidence="7">
    <location>
        <begin position="153"/>
        <end position="176"/>
    </location>
</feature>
<dbReference type="PROSITE" id="PS50850">
    <property type="entry name" value="MFS"/>
    <property type="match status" value="1"/>
</dbReference>
<keyword evidence="5 7" id="KW-1133">Transmembrane helix</keyword>
<comment type="caution">
    <text evidence="9">The sequence shown here is derived from an EMBL/GenBank/DDBJ whole genome shotgun (WGS) entry which is preliminary data.</text>
</comment>
<feature type="domain" description="Major facilitator superfamily (MFS) profile" evidence="8">
    <location>
        <begin position="229"/>
        <end position="409"/>
    </location>
</feature>
<organism evidence="9 10">
    <name type="scientific">Virgibacillus oceani</name>
    <dbReference type="NCBI Taxonomy" id="1479511"/>
    <lineage>
        <taxon>Bacteria</taxon>
        <taxon>Bacillati</taxon>
        <taxon>Bacillota</taxon>
        <taxon>Bacilli</taxon>
        <taxon>Bacillales</taxon>
        <taxon>Bacillaceae</taxon>
        <taxon>Virgibacillus</taxon>
    </lineage>
</organism>
<evidence type="ECO:0000256" key="1">
    <source>
        <dbReference type="ARBA" id="ARBA00004651"/>
    </source>
</evidence>
<feature type="transmembrane region" description="Helical" evidence="7">
    <location>
        <begin position="231"/>
        <end position="253"/>
    </location>
</feature>
<dbReference type="AlphaFoldDB" id="A0A917HJD0"/>
<evidence type="ECO:0000256" key="4">
    <source>
        <dbReference type="ARBA" id="ARBA00022692"/>
    </source>
</evidence>
<dbReference type="RefSeq" id="WP_188455981.1">
    <property type="nucleotide sequence ID" value="NZ_BMFR01000012.1"/>
</dbReference>
<dbReference type="Proteomes" id="UP000622860">
    <property type="component" value="Unassembled WGS sequence"/>
</dbReference>
<keyword evidence="10" id="KW-1185">Reference proteome</keyword>
<evidence type="ECO:0000256" key="6">
    <source>
        <dbReference type="ARBA" id="ARBA00023136"/>
    </source>
</evidence>
<evidence type="ECO:0000256" key="5">
    <source>
        <dbReference type="ARBA" id="ARBA00022989"/>
    </source>
</evidence>
<proteinExistence type="predicted"/>
<dbReference type="Gene3D" id="1.20.1250.20">
    <property type="entry name" value="MFS general substrate transporter like domains"/>
    <property type="match status" value="1"/>
</dbReference>
<dbReference type="PRINTS" id="PR01988">
    <property type="entry name" value="EXPORTERBACE"/>
</dbReference>
<comment type="subcellular location">
    <subcellularLocation>
        <location evidence="1">Cell membrane</location>
        <topology evidence="1">Multi-pass membrane protein</topology>
    </subcellularLocation>
</comment>
<reference evidence="9" key="1">
    <citation type="journal article" date="2014" name="Int. J. Syst. Evol. Microbiol.">
        <title>Complete genome sequence of Corynebacterium casei LMG S-19264T (=DSM 44701T), isolated from a smear-ripened cheese.</title>
        <authorList>
            <consortium name="US DOE Joint Genome Institute (JGI-PGF)"/>
            <person name="Walter F."/>
            <person name="Albersmeier A."/>
            <person name="Kalinowski J."/>
            <person name="Ruckert C."/>
        </authorList>
    </citation>
    <scope>NUCLEOTIDE SEQUENCE</scope>
    <source>
        <strain evidence="9">CGMCC 1.12754</strain>
    </source>
</reference>
<feature type="transmembrane region" description="Helical" evidence="7">
    <location>
        <begin position="87"/>
        <end position="108"/>
    </location>
</feature>
<dbReference type="PANTHER" id="PTHR43266">
    <property type="entry name" value="MACROLIDE-EFFLUX PROTEIN"/>
    <property type="match status" value="1"/>
</dbReference>
<accession>A0A917HJD0</accession>
<feature type="transmembrane region" description="Helical" evidence="7">
    <location>
        <begin position="114"/>
        <end position="132"/>
    </location>
</feature>
<dbReference type="CDD" id="cd06173">
    <property type="entry name" value="MFS_MefA_like"/>
    <property type="match status" value="1"/>
</dbReference>
<dbReference type="PANTHER" id="PTHR43266:SF2">
    <property type="entry name" value="MAJOR FACILITATOR SUPERFAMILY (MFS) PROFILE DOMAIN-CONTAINING PROTEIN"/>
    <property type="match status" value="1"/>
</dbReference>
<feature type="transmembrane region" description="Helical" evidence="7">
    <location>
        <begin position="296"/>
        <end position="314"/>
    </location>
</feature>
<gene>
    <name evidence="9" type="ORF">GCM10011398_27800</name>
</gene>
<dbReference type="GO" id="GO:0005886">
    <property type="term" value="C:plasma membrane"/>
    <property type="evidence" value="ECO:0007669"/>
    <property type="project" value="UniProtKB-SubCell"/>
</dbReference>
<evidence type="ECO:0000256" key="7">
    <source>
        <dbReference type="SAM" id="Phobius"/>
    </source>
</evidence>
<keyword evidence="6 7" id="KW-0472">Membrane</keyword>
<dbReference type="InterPro" id="IPR022324">
    <property type="entry name" value="Bacilysin_exporter_BacE_put"/>
</dbReference>
<protein>
    <submittedName>
        <fullName evidence="9">MFS transporter</fullName>
    </submittedName>
</protein>
<feature type="transmembrane region" description="Helical" evidence="7">
    <location>
        <begin position="386"/>
        <end position="405"/>
    </location>
</feature>